<sequence length="796" mass="85692">MRTVFLAGTALALVGAAQTAWAQDVPPQAQGSATAETQGLQDIVVTAQRREESAQRAGVAMDVVSGTEVLNQGVTQPSDLSKIVPALNVQDAGGANKTFFLRGVGNFTVNGYSDPAIAVNYDGVYLGRPTSTSGLFYDLERLEVLKGPQGTLYGRNATAGAINILPARPKLGQTSGFASGSYGNYNAVNVQAALNVPLGDIAAVRLAGTIASHDGYLSDGTSDEKTQAVRAQLLFQPATDFTIRIGGDYSHTGGKGVGTSYAGQYALNFATGAYGFVPSGLGSSVGLFDPAAQAYRQTLFLGVSGRNATALDDDIYQKNDFYGVNGELTWNMGAGTLTVIPAWRKAKLNYKFGAPAFIGFIQEDDEQFSLEARFAGKRLGIFDYILGAYYYDETNDGNYTFAQQALNAYQEFHATTKSWALFGRLTANLSDRLRLVGGLRYTDDKKRFDGQADVLVVVCTVTNPFGVPNCPTVPLLPVTDSMSELPAPFIVPPPGQARPIGATGAILTRVTTPVHSSLGNSEVTWRGAAEFDIGKRSLLYASVERGYRSGGFSLAAGYETYAPEFITAYTLGLKNRLFDNRLQLNLEAFWWDYTDQQIGRVGIDRNGNQGQFSQNIGQSTIKGVELDTQFLATRDTLLSANVQYLKTKYDSFIFTEPAGPTPPLTGCATALTAGIYTINCSGFPAFNAPKWTINLAAQQTVHLGSFKLVGGVDTQYRSERYVQVEFLPQELVGDSWTTGAQLSFGPENDRWSITAFVRNIEDNRIVVNTPLYSLGSSLEATTSAPRTYGARVNFTF</sequence>
<dbReference type="SUPFAM" id="SSF56935">
    <property type="entry name" value="Porins"/>
    <property type="match status" value="1"/>
</dbReference>
<keyword evidence="17" id="KW-1185">Reference proteome</keyword>
<evidence type="ECO:0000256" key="4">
    <source>
        <dbReference type="ARBA" id="ARBA00022496"/>
    </source>
</evidence>
<evidence type="ECO:0000256" key="7">
    <source>
        <dbReference type="ARBA" id="ARBA00023065"/>
    </source>
</evidence>
<protein>
    <submittedName>
        <fullName evidence="16">TonB-dependent receptor</fullName>
    </submittedName>
</protein>
<accession>A0ABU9XX88</accession>
<comment type="caution">
    <text evidence="16">The sequence shown here is derived from an EMBL/GenBank/DDBJ whole genome shotgun (WGS) entry which is preliminary data.</text>
</comment>
<dbReference type="PROSITE" id="PS52016">
    <property type="entry name" value="TONB_DEPENDENT_REC_3"/>
    <property type="match status" value="1"/>
</dbReference>
<keyword evidence="10 11" id="KW-0998">Cell outer membrane</keyword>
<dbReference type="PANTHER" id="PTHR32552:SF81">
    <property type="entry name" value="TONB-DEPENDENT OUTER MEMBRANE RECEPTOR"/>
    <property type="match status" value="1"/>
</dbReference>
<keyword evidence="2 11" id="KW-0813">Transport</keyword>
<dbReference type="Gene3D" id="2.40.170.20">
    <property type="entry name" value="TonB-dependent receptor, beta-barrel domain"/>
    <property type="match status" value="1"/>
</dbReference>
<keyword evidence="5 11" id="KW-0812">Transmembrane</keyword>
<evidence type="ECO:0000256" key="8">
    <source>
        <dbReference type="ARBA" id="ARBA00023077"/>
    </source>
</evidence>
<dbReference type="InterPro" id="IPR039426">
    <property type="entry name" value="TonB-dep_rcpt-like"/>
</dbReference>
<evidence type="ECO:0000259" key="14">
    <source>
        <dbReference type="Pfam" id="PF00593"/>
    </source>
</evidence>
<evidence type="ECO:0000256" key="5">
    <source>
        <dbReference type="ARBA" id="ARBA00022692"/>
    </source>
</evidence>
<proteinExistence type="inferred from homology"/>
<dbReference type="InterPro" id="IPR036942">
    <property type="entry name" value="Beta-barrel_TonB_sf"/>
</dbReference>
<dbReference type="InterPro" id="IPR012910">
    <property type="entry name" value="Plug_dom"/>
</dbReference>
<keyword evidence="8 12" id="KW-0798">TonB box</keyword>
<evidence type="ECO:0000259" key="15">
    <source>
        <dbReference type="Pfam" id="PF07715"/>
    </source>
</evidence>
<feature type="domain" description="TonB-dependent receptor plug" evidence="15">
    <location>
        <begin position="55"/>
        <end position="161"/>
    </location>
</feature>
<dbReference type="Proteomes" id="UP001419910">
    <property type="component" value="Unassembled WGS sequence"/>
</dbReference>
<evidence type="ECO:0000256" key="3">
    <source>
        <dbReference type="ARBA" id="ARBA00022452"/>
    </source>
</evidence>
<gene>
    <name evidence="16" type="ORF">ABC974_00620</name>
</gene>
<keyword evidence="3 11" id="KW-1134">Transmembrane beta strand</keyword>
<dbReference type="EMBL" id="JBDIME010000001">
    <property type="protein sequence ID" value="MEN2788118.1"/>
    <property type="molecule type" value="Genomic_DNA"/>
</dbReference>
<dbReference type="Pfam" id="PF00593">
    <property type="entry name" value="TonB_dep_Rec_b-barrel"/>
    <property type="match status" value="1"/>
</dbReference>
<dbReference type="PANTHER" id="PTHR32552">
    <property type="entry name" value="FERRICHROME IRON RECEPTOR-RELATED"/>
    <property type="match status" value="1"/>
</dbReference>
<evidence type="ECO:0000256" key="6">
    <source>
        <dbReference type="ARBA" id="ARBA00023004"/>
    </source>
</evidence>
<dbReference type="InterPro" id="IPR000531">
    <property type="entry name" value="Beta-barrel_TonB"/>
</dbReference>
<feature type="chain" id="PRO_5045177477" evidence="13">
    <location>
        <begin position="23"/>
        <end position="796"/>
    </location>
</feature>
<keyword evidence="16" id="KW-0675">Receptor</keyword>
<evidence type="ECO:0000256" key="12">
    <source>
        <dbReference type="RuleBase" id="RU003357"/>
    </source>
</evidence>
<reference evidence="16 17" key="1">
    <citation type="submission" date="2024-05" db="EMBL/GenBank/DDBJ databases">
        <authorList>
            <person name="Liu Q."/>
            <person name="Xin Y.-H."/>
        </authorList>
    </citation>
    <scope>NUCLEOTIDE SEQUENCE [LARGE SCALE GENOMIC DNA]</scope>
    <source>
        <strain evidence="16 17">CGMCC 1.10181</strain>
    </source>
</reference>
<evidence type="ECO:0000256" key="11">
    <source>
        <dbReference type="PROSITE-ProRule" id="PRU01360"/>
    </source>
</evidence>
<keyword evidence="4" id="KW-0410">Iron transport</keyword>
<feature type="domain" description="TonB-dependent receptor-like beta-barrel" evidence="14">
    <location>
        <begin position="293"/>
        <end position="760"/>
    </location>
</feature>
<evidence type="ECO:0000256" key="9">
    <source>
        <dbReference type="ARBA" id="ARBA00023136"/>
    </source>
</evidence>
<feature type="signal peptide" evidence="13">
    <location>
        <begin position="1"/>
        <end position="22"/>
    </location>
</feature>
<keyword evidence="7" id="KW-0406">Ion transport</keyword>
<evidence type="ECO:0000256" key="10">
    <source>
        <dbReference type="ARBA" id="ARBA00023237"/>
    </source>
</evidence>
<keyword evidence="6" id="KW-0408">Iron</keyword>
<dbReference type="RefSeq" id="WP_343887689.1">
    <property type="nucleotide sequence ID" value="NZ_BAAAEH010000005.1"/>
</dbReference>
<evidence type="ECO:0000256" key="13">
    <source>
        <dbReference type="SAM" id="SignalP"/>
    </source>
</evidence>
<organism evidence="16 17">
    <name type="scientific">Sphingomonas oligophenolica</name>
    <dbReference type="NCBI Taxonomy" id="301154"/>
    <lineage>
        <taxon>Bacteria</taxon>
        <taxon>Pseudomonadati</taxon>
        <taxon>Pseudomonadota</taxon>
        <taxon>Alphaproteobacteria</taxon>
        <taxon>Sphingomonadales</taxon>
        <taxon>Sphingomonadaceae</taxon>
        <taxon>Sphingomonas</taxon>
    </lineage>
</organism>
<evidence type="ECO:0000313" key="16">
    <source>
        <dbReference type="EMBL" id="MEN2788118.1"/>
    </source>
</evidence>
<evidence type="ECO:0000256" key="2">
    <source>
        <dbReference type="ARBA" id="ARBA00022448"/>
    </source>
</evidence>
<evidence type="ECO:0000256" key="1">
    <source>
        <dbReference type="ARBA" id="ARBA00004571"/>
    </source>
</evidence>
<keyword evidence="9 11" id="KW-0472">Membrane</keyword>
<keyword evidence="13" id="KW-0732">Signal</keyword>
<comment type="similarity">
    <text evidence="11 12">Belongs to the TonB-dependent receptor family.</text>
</comment>
<name>A0ABU9XX88_9SPHN</name>
<comment type="subcellular location">
    <subcellularLocation>
        <location evidence="1 11">Cell outer membrane</location>
        <topology evidence="1 11">Multi-pass membrane protein</topology>
    </subcellularLocation>
</comment>
<dbReference type="Pfam" id="PF07715">
    <property type="entry name" value="Plug"/>
    <property type="match status" value="1"/>
</dbReference>
<evidence type="ECO:0000313" key="17">
    <source>
        <dbReference type="Proteomes" id="UP001419910"/>
    </source>
</evidence>